<organism evidence="2 3">
    <name type="scientific">Treponema porcinum</name>
    <dbReference type="NCBI Taxonomy" id="261392"/>
    <lineage>
        <taxon>Bacteria</taxon>
        <taxon>Pseudomonadati</taxon>
        <taxon>Spirochaetota</taxon>
        <taxon>Spirochaetia</taxon>
        <taxon>Spirochaetales</taxon>
        <taxon>Treponemataceae</taxon>
        <taxon>Treponema</taxon>
    </lineage>
</organism>
<keyword evidence="1" id="KW-0472">Membrane</keyword>
<feature type="transmembrane region" description="Helical" evidence="1">
    <location>
        <begin position="20"/>
        <end position="41"/>
    </location>
</feature>
<reference evidence="2 3" key="1">
    <citation type="submission" date="2017-02" db="EMBL/GenBank/DDBJ databases">
        <authorList>
            <person name="Peterson S.W."/>
        </authorList>
    </citation>
    <scope>NUCLEOTIDE SEQUENCE [LARGE SCALE GENOMIC DNA]</scope>
    <source>
        <strain evidence="2 3">ATCC BAA-908</strain>
    </source>
</reference>
<dbReference type="AlphaFoldDB" id="A0A1T4JKM7"/>
<dbReference type="Proteomes" id="UP000190423">
    <property type="component" value="Unassembled WGS sequence"/>
</dbReference>
<keyword evidence="1" id="KW-1133">Transmembrane helix</keyword>
<protein>
    <submittedName>
        <fullName evidence="2">Uncharacterized protein</fullName>
    </submittedName>
</protein>
<evidence type="ECO:0000313" key="2">
    <source>
        <dbReference type="EMBL" id="SJZ30688.1"/>
    </source>
</evidence>
<keyword evidence="3" id="KW-1185">Reference proteome</keyword>
<evidence type="ECO:0000313" key="3">
    <source>
        <dbReference type="Proteomes" id="UP000190423"/>
    </source>
</evidence>
<accession>A0A1T4JKM7</accession>
<dbReference type="STRING" id="261392.SAMN02745149_00519"/>
<dbReference type="RefSeq" id="WP_078932442.1">
    <property type="nucleotide sequence ID" value="NZ_FUWG01000003.1"/>
</dbReference>
<dbReference type="GeneID" id="78315837"/>
<proteinExistence type="predicted"/>
<sequence>MKTKDEVTKTKDLENTPLECVIMIVSSIFIVLTLFGIWYLLRKSGSELAYSKNDYVYYFKIDDTEYYVDPLKQKLKFDSPLPLDSFSFINIGGKSGFAYIPNQNNRKTVVTFVTEDGYEITTDNFMMKKVLRENIRGEK</sequence>
<keyword evidence="1" id="KW-0812">Transmembrane</keyword>
<dbReference type="EMBL" id="FUWG01000003">
    <property type="protein sequence ID" value="SJZ30688.1"/>
    <property type="molecule type" value="Genomic_DNA"/>
</dbReference>
<name>A0A1T4JKM7_TREPO</name>
<gene>
    <name evidence="2" type="ORF">SAMN02745149_00519</name>
</gene>
<evidence type="ECO:0000256" key="1">
    <source>
        <dbReference type="SAM" id="Phobius"/>
    </source>
</evidence>